<protein>
    <recommendedName>
        <fullName evidence="3">Transposase</fullName>
    </recommendedName>
</protein>
<reference evidence="1 2" key="1">
    <citation type="submission" date="2020-10" db="EMBL/GenBank/DDBJ databases">
        <authorList>
            <person name="Castelo-Branco R."/>
            <person name="Eusebio N."/>
            <person name="Adriana R."/>
            <person name="Vieira A."/>
            <person name="Brugerolle De Fraissinette N."/>
            <person name="Rezende De Castro R."/>
            <person name="Schneider M.P."/>
            <person name="Vasconcelos V."/>
            <person name="Leao P.N."/>
        </authorList>
    </citation>
    <scope>NUCLEOTIDE SEQUENCE [LARGE SCALE GENOMIC DNA]</scope>
    <source>
        <strain evidence="1 2">LEGE 06123</strain>
    </source>
</reference>
<comment type="caution">
    <text evidence="1">The sequence shown here is derived from an EMBL/GenBank/DDBJ whole genome shotgun (WGS) entry which is preliminary data.</text>
</comment>
<evidence type="ECO:0000313" key="1">
    <source>
        <dbReference type="EMBL" id="MBE9190634.1"/>
    </source>
</evidence>
<evidence type="ECO:0008006" key="3">
    <source>
        <dbReference type="Google" id="ProtNLM"/>
    </source>
</evidence>
<dbReference type="RefSeq" id="WP_193931808.1">
    <property type="nucleotide sequence ID" value="NZ_CAWPMZ010000040.1"/>
</dbReference>
<dbReference type="EMBL" id="JADEWN010000019">
    <property type="protein sequence ID" value="MBE9190634.1"/>
    <property type="molecule type" value="Genomic_DNA"/>
</dbReference>
<keyword evidence="2" id="KW-1185">Reference proteome</keyword>
<sequence>MTNNPSFCTSLGAGWWIIDNLKVHESQMTPEMIATFQRNCGITITPPVKAPIPASETKNSTFWNGHSRNFLQVMQER</sequence>
<dbReference type="Proteomes" id="UP000651156">
    <property type="component" value="Unassembled WGS sequence"/>
</dbReference>
<name>A0ABR9UQT6_9CHRO</name>
<gene>
    <name evidence="1" type="ORF">IQ230_09720</name>
</gene>
<accession>A0ABR9UQT6</accession>
<organism evidence="1 2">
    <name type="scientific">Gloeocapsopsis crepidinum LEGE 06123</name>
    <dbReference type="NCBI Taxonomy" id="588587"/>
    <lineage>
        <taxon>Bacteria</taxon>
        <taxon>Bacillati</taxon>
        <taxon>Cyanobacteriota</taxon>
        <taxon>Cyanophyceae</taxon>
        <taxon>Oscillatoriophycideae</taxon>
        <taxon>Chroococcales</taxon>
        <taxon>Chroococcaceae</taxon>
        <taxon>Gloeocapsopsis</taxon>
    </lineage>
</organism>
<evidence type="ECO:0000313" key="2">
    <source>
        <dbReference type="Proteomes" id="UP000651156"/>
    </source>
</evidence>
<proteinExistence type="predicted"/>